<reference evidence="4" key="1">
    <citation type="submission" date="2023-07" db="EMBL/GenBank/DDBJ databases">
        <title>Conexibacter stalactiti sp. nov., isolated from stalactites in a lava cave and emended description of the genus Conexibacter.</title>
        <authorList>
            <person name="Lee S.D."/>
        </authorList>
    </citation>
    <scope>NUCLEOTIDE SEQUENCE [LARGE SCALE GENOMIC DNA]</scope>
    <source>
        <strain evidence="4">KCTC 39840</strain>
    </source>
</reference>
<protein>
    <submittedName>
        <fullName evidence="3">SDR family oxidoreductase</fullName>
    </submittedName>
</protein>
<feature type="domain" description="Ketoreductase" evidence="2">
    <location>
        <begin position="7"/>
        <end position="181"/>
    </location>
</feature>
<dbReference type="PANTHER" id="PTHR42879:SF2">
    <property type="entry name" value="3-OXOACYL-[ACYL-CARRIER-PROTEIN] REDUCTASE FABG"/>
    <property type="match status" value="1"/>
</dbReference>
<evidence type="ECO:0000313" key="3">
    <source>
        <dbReference type="EMBL" id="MDW5594088.1"/>
    </source>
</evidence>
<dbReference type="EMBL" id="JAWSTH010000012">
    <property type="protein sequence ID" value="MDW5594088.1"/>
    <property type="molecule type" value="Genomic_DNA"/>
</dbReference>
<comment type="caution">
    <text evidence="3">The sequence shown here is derived from an EMBL/GenBank/DDBJ whole genome shotgun (WGS) entry which is preliminary data.</text>
</comment>
<reference evidence="3 4" key="2">
    <citation type="submission" date="2023-10" db="EMBL/GenBank/DDBJ databases">
        <authorList>
            <person name="Han X.F."/>
        </authorList>
    </citation>
    <scope>NUCLEOTIDE SEQUENCE [LARGE SCALE GENOMIC DNA]</scope>
    <source>
        <strain evidence="3 4">KCTC 39840</strain>
    </source>
</reference>
<comment type="similarity">
    <text evidence="1">Belongs to the short-chain dehydrogenases/reductases (SDR) family.</text>
</comment>
<dbReference type="InterPro" id="IPR057326">
    <property type="entry name" value="KR_dom"/>
</dbReference>
<organism evidence="3 4">
    <name type="scientific">Conexibacter stalactiti</name>
    <dbReference type="NCBI Taxonomy" id="1940611"/>
    <lineage>
        <taxon>Bacteria</taxon>
        <taxon>Bacillati</taxon>
        <taxon>Actinomycetota</taxon>
        <taxon>Thermoleophilia</taxon>
        <taxon>Solirubrobacterales</taxon>
        <taxon>Conexibacteraceae</taxon>
        <taxon>Conexibacter</taxon>
    </lineage>
</organism>
<evidence type="ECO:0000259" key="2">
    <source>
        <dbReference type="SMART" id="SM00822"/>
    </source>
</evidence>
<dbReference type="RefSeq" id="WP_318596346.1">
    <property type="nucleotide sequence ID" value="NZ_JAWSTH010000012.1"/>
</dbReference>
<accession>A0ABU4HLA9</accession>
<dbReference type="CDD" id="cd05233">
    <property type="entry name" value="SDR_c"/>
    <property type="match status" value="1"/>
</dbReference>
<dbReference type="InterPro" id="IPR002347">
    <property type="entry name" value="SDR_fam"/>
</dbReference>
<gene>
    <name evidence="3" type="ORF">R7226_07065</name>
</gene>
<sequence>MTRFGGKVALVTGGSSGVGRTIAVALAAGGAAVGVVGRDAEALAETVAQVEAAGGRATAIVADVSDGAAVKRAVEEVVAAHGGIDLLAHAAAVLRLGAAPELPESDWDLVFDTNVKSCFLLAKHAVPAMRARGGGAIVNVASVYAHAADPGGAAYAASKAAVVALSRTMALDHVGEGVRVNCVLPGSMRTPMLEAVAREHAPEDPGAMLAEAGRRHPLGRLIEPAEVADLVLYLLSDAATAIVGGAYTIDGGWLGQLASA</sequence>
<dbReference type="InterPro" id="IPR050259">
    <property type="entry name" value="SDR"/>
</dbReference>
<dbReference type="InterPro" id="IPR036291">
    <property type="entry name" value="NAD(P)-bd_dom_sf"/>
</dbReference>
<dbReference type="Proteomes" id="UP001284601">
    <property type="component" value="Unassembled WGS sequence"/>
</dbReference>
<dbReference type="PRINTS" id="PR00081">
    <property type="entry name" value="GDHRDH"/>
</dbReference>
<evidence type="ECO:0000256" key="1">
    <source>
        <dbReference type="ARBA" id="ARBA00006484"/>
    </source>
</evidence>
<dbReference type="PROSITE" id="PS00061">
    <property type="entry name" value="ADH_SHORT"/>
    <property type="match status" value="1"/>
</dbReference>
<dbReference type="Gene3D" id="3.40.50.720">
    <property type="entry name" value="NAD(P)-binding Rossmann-like Domain"/>
    <property type="match status" value="1"/>
</dbReference>
<dbReference type="PRINTS" id="PR00080">
    <property type="entry name" value="SDRFAMILY"/>
</dbReference>
<dbReference type="SUPFAM" id="SSF51735">
    <property type="entry name" value="NAD(P)-binding Rossmann-fold domains"/>
    <property type="match status" value="1"/>
</dbReference>
<dbReference type="PANTHER" id="PTHR42879">
    <property type="entry name" value="3-OXOACYL-(ACYL-CARRIER-PROTEIN) REDUCTASE"/>
    <property type="match status" value="1"/>
</dbReference>
<keyword evidence="4" id="KW-1185">Reference proteome</keyword>
<name>A0ABU4HLA9_9ACTN</name>
<dbReference type="Pfam" id="PF13561">
    <property type="entry name" value="adh_short_C2"/>
    <property type="match status" value="1"/>
</dbReference>
<dbReference type="SMART" id="SM00822">
    <property type="entry name" value="PKS_KR"/>
    <property type="match status" value="1"/>
</dbReference>
<dbReference type="InterPro" id="IPR020904">
    <property type="entry name" value="Sc_DH/Rdtase_CS"/>
</dbReference>
<evidence type="ECO:0000313" key="4">
    <source>
        <dbReference type="Proteomes" id="UP001284601"/>
    </source>
</evidence>
<proteinExistence type="inferred from homology"/>